<dbReference type="InterPro" id="IPR018357">
    <property type="entry name" value="Hexapep_transf_CS"/>
</dbReference>
<dbReference type="Proteomes" id="UP000346198">
    <property type="component" value="Unassembled WGS sequence"/>
</dbReference>
<dbReference type="EMBL" id="CAAHFH010000002">
    <property type="protein sequence ID" value="VGO21668.1"/>
    <property type="molecule type" value="Genomic_DNA"/>
</dbReference>
<keyword evidence="5" id="KW-1185">Reference proteome</keyword>
<dbReference type="Pfam" id="PF00132">
    <property type="entry name" value="Hexapep"/>
    <property type="match status" value="1"/>
</dbReference>
<evidence type="ECO:0000256" key="1">
    <source>
        <dbReference type="ARBA" id="ARBA00022679"/>
    </source>
</evidence>
<proteinExistence type="predicted"/>
<keyword evidence="1 4" id="KW-0808">Transferase</keyword>
<sequence length="179" mass="19042">MVLRVFTGLASRFRNVYFRVLGVRMNGYAWLRGVEIPRNYSDIQLGKVSLDRGVVLLSSGEASDQPRILIEDGVYINRHTFLDASEHIRVKSGAMIGPFCYITDHDHAMSPDGVDSGGGLVGKPTVIGAKAWLGAHVTVLKGVAIGDGALIGAGSVVTKDVPGDCVAVGNPARVIKQLD</sequence>
<dbReference type="PROSITE" id="PS00101">
    <property type="entry name" value="HEXAPEP_TRANSFERASES"/>
    <property type="match status" value="1"/>
</dbReference>
<dbReference type="InterPro" id="IPR051159">
    <property type="entry name" value="Hexapeptide_acetyltransf"/>
</dbReference>
<dbReference type="InterPro" id="IPR001451">
    <property type="entry name" value="Hexapep"/>
</dbReference>
<keyword evidence="2" id="KW-0677">Repeat</keyword>
<accession>A0A6C2UNB1</accession>
<evidence type="ECO:0000256" key="3">
    <source>
        <dbReference type="ARBA" id="ARBA00023315"/>
    </source>
</evidence>
<name>A0A6C2UNB1_9BACT</name>
<dbReference type="CDD" id="cd04647">
    <property type="entry name" value="LbH_MAT_like"/>
    <property type="match status" value="1"/>
</dbReference>
<dbReference type="GO" id="GO:0016746">
    <property type="term" value="F:acyltransferase activity"/>
    <property type="evidence" value="ECO:0007669"/>
    <property type="project" value="UniProtKB-KW"/>
</dbReference>
<evidence type="ECO:0000313" key="5">
    <source>
        <dbReference type="Proteomes" id="UP000346198"/>
    </source>
</evidence>
<dbReference type="AlphaFoldDB" id="A0A6C2UNB1"/>
<evidence type="ECO:0000256" key="2">
    <source>
        <dbReference type="ARBA" id="ARBA00022737"/>
    </source>
</evidence>
<dbReference type="PANTHER" id="PTHR23416">
    <property type="entry name" value="SIALIC ACID SYNTHASE-RELATED"/>
    <property type="match status" value="1"/>
</dbReference>
<organism evidence="4 5">
    <name type="scientific">Pontiella sulfatireligans</name>
    <dbReference type="NCBI Taxonomy" id="2750658"/>
    <lineage>
        <taxon>Bacteria</taxon>
        <taxon>Pseudomonadati</taxon>
        <taxon>Kiritimatiellota</taxon>
        <taxon>Kiritimatiellia</taxon>
        <taxon>Kiritimatiellales</taxon>
        <taxon>Pontiellaceae</taxon>
        <taxon>Pontiella</taxon>
    </lineage>
</organism>
<dbReference type="Gene3D" id="2.160.10.10">
    <property type="entry name" value="Hexapeptide repeat proteins"/>
    <property type="match status" value="1"/>
</dbReference>
<keyword evidence="3" id="KW-0012">Acyltransferase</keyword>
<protein>
    <submittedName>
        <fullName evidence="4">Acetyltransferase</fullName>
    </submittedName>
</protein>
<dbReference type="SUPFAM" id="SSF51161">
    <property type="entry name" value="Trimeric LpxA-like enzymes"/>
    <property type="match status" value="1"/>
</dbReference>
<gene>
    <name evidence="4" type="ORF">SCARR_03742</name>
</gene>
<reference evidence="4 5" key="1">
    <citation type="submission" date="2019-04" db="EMBL/GenBank/DDBJ databases">
        <authorList>
            <person name="Van Vliet M D."/>
        </authorList>
    </citation>
    <scope>NUCLEOTIDE SEQUENCE [LARGE SCALE GENOMIC DNA]</scope>
    <source>
        <strain evidence="4 5">F21</strain>
    </source>
</reference>
<evidence type="ECO:0000313" key="4">
    <source>
        <dbReference type="EMBL" id="VGO21668.1"/>
    </source>
</evidence>
<dbReference type="InterPro" id="IPR011004">
    <property type="entry name" value="Trimer_LpxA-like_sf"/>
</dbReference>